<feature type="chain" id="PRO_5025544419" description="Survival protein SurE-like phosphatase/nucleotidase domain-containing protein" evidence="1">
    <location>
        <begin position="17"/>
        <end position="302"/>
    </location>
</feature>
<accession>A0A6A5QD27</accession>
<feature type="signal peptide" evidence="1">
    <location>
        <begin position="1"/>
        <end position="16"/>
    </location>
</feature>
<sequence>MRPYLLLTAVLPLTQGIRIVQTHYNGWAEANLRTLFNVLSNSGHQVVLSAPALAYDSNRIFDEELEIVKDGCVHNSCPEGSPPIGANATDPRLNYVNSYTQVAVRYGIRAMGPRLWHGKKPELVLLGPDFFNALGFFQYFSPSMRAAMSVATNEGIPAIVFDGATGSPTPWHDPTPLHSKIYAELAADITSTIIRSGRPLLPPSTIIYVNFPSVTDRRCNDTSQFRYILTRNEALEINDDVGAFWCDATNFPFDTDVIARQNECFVAISPGDAIDAAESLAMSVQEEFINKLRPILSCLPEI</sequence>
<dbReference type="OrthoDB" id="4018688at2759"/>
<reference evidence="3" key="1">
    <citation type="journal article" date="2020" name="Stud. Mycol.">
        <title>101 Dothideomycetes genomes: a test case for predicting lifestyles and emergence of pathogens.</title>
        <authorList>
            <person name="Haridas S."/>
            <person name="Albert R."/>
            <person name="Binder M."/>
            <person name="Bloem J."/>
            <person name="Labutti K."/>
            <person name="Salamov A."/>
            <person name="Andreopoulos B."/>
            <person name="Baker S."/>
            <person name="Barry K."/>
            <person name="Bills G."/>
            <person name="Bluhm B."/>
            <person name="Cannon C."/>
            <person name="Castanera R."/>
            <person name="Culley D."/>
            <person name="Daum C."/>
            <person name="Ezra D."/>
            <person name="Gonzalez J."/>
            <person name="Henrissat B."/>
            <person name="Kuo A."/>
            <person name="Liang C."/>
            <person name="Lipzen A."/>
            <person name="Lutzoni F."/>
            <person name="Magnuson J."/>
            <person name="Mondo S."/>
            <person name="Nolan M."/>
            <person name="Ohm R."/>
            <person name="Pangilinan J."/>
            <person name="Park H.-J."/>
            <person name="Ramirez L."/>
            <person name="Alfaro M."/>
            <person name="Sun H."/>
            <person name="Tritt A."/>
            <person name="Yoshinaga Y."/>
            <person name="Zwiers L.-H."/>
            <person name="Turgeon B."/>
            <person name="Goodwin S."/>
            <person name="Spatafora J."/>
            <person name="Crous P."/>
            <person name="Grigoriev I."/>
        </authorList>
    </citation>
    <scope>NUCLEOTIDE SEQUENCE</scope>
    <source>
        <strain evidence="3">HMLAC05119</strain>
    </source>
</reference>
<dbReference type="Pfam" id="PF01975">
    <property type="entry name" value="SurE"/>
    <property type="match status" value="1"/>
</dbReference>
<evidence type="ECO:0000313" key="4">
    <source>
        <dbReference type="Proteomes" id="UP000800096"/>
    </source>
</evidence>
<keyword evidence="4" id="KW-1185">Reference proteome</keyword>
<dbReference type="InterPro" id="IPR002828">
    <property type="entry name" value="SurE-like_Pase/nucleotidase"/>
</dbReference>
<dbReference type="Proteomes" id="UP000800096">
    <property type="component" value="Unassembled WGS sequence"/>
</dbReference>
<evidence type="ECO:0000259" key="2">
    <source>
        <dbReference type="Pfam" id="PF01975"/>
    </source>
</evidence>
<keyword evidence="1" id="KW-0732">Signal</keyword>
<dbReference type="InterPro" id="IPR036523">
    <property type="entry name" value="SurE-like_sf"/>
</dbReference>
<dbReference type="EMBL" id="ML979140">
    <property type="protein sequence ID" value="KAF1912706.1"/>
    <property type="molecule type" value="Genomic_DNA"/>
</dbReference>
<protein>
    <recommendedName>
        <fullName evidence="2">Survival protein SurE-like phosphatase/nucleotidase domain-containing protein</fullName>
    </recommendedName>
</protein>
<dbReference type="GO" id="GO:0016787">
    <property type="term" value="F:hydrolase activity"/>
    <property type="evidence" value="ECO:0007669"/>
    <property type="project" value="InterPro"/>
</dbReference>
<name>A0A6A5QD27_AMPQU</name>
<proteinExistence type="predicted"/>
<evidence type="ECO:0000256" key="1">
    <source>
        <dbReference type="SAM" id="SignalP"/>
    </source>
</evidence>
<dbReference type="SUPFAM" id="SSF64167">
    <property type="entry name" value="SurE-like"/>
    <property type="match status" value="1"/>
</dbReference>
<dbReference type="AlphaFoldDB" id="A0A6A5QD27"/>
<feature type="domain" description="Survival protein SurE-like phosphatase/nucleotidase" evidence="2">
    <location>
        <begin position="25"/>
        <end position="222"/>
    </location>
</feature>
<dbReference type="Gene3D" id="3.40.1210.10">
    <property type="entry name" value="Survival protein SurE-like phosphatase/nucleotidase"/>
    <property type="match status" value="1"/>
</dbReference>
<organism evidence="3 4">
    <name type="scientific">Ampelomyces quisqualis</name>
    <name type="common">Powdery mildew agent</name>
    <dbReference type="NCBI Taxonomy" id="50730"/>
    <lineage>
        <taxon>Eukaryota</taxon>
        <taxon>Fungi</taxon>
        <taxon>Dikarya</taxon>
        <taxon>Ascomycota</taxon>
        <taxon>Pezizomycotina</taxon>
        <taxon>Dothideomycetes</taxon>
        <taxon>Pleosporomycetidae</taxon>
        <taxon>Pleosporales</taxon>
        <taxon>Pleosporineae</taxon>
        <taxon>Phaeosphaeriaceae</taxon>
        <taxon>Ampelomyces</taxon>
    </lineage>
</organism>
<evidence type="ECO:0000313" key="3">
    <source>
        <dbReference type="EMBL" id="KAF1912706.1"/>
    </source>
</evidence>
<gene>
    <name evidence="3" type="ORF">BDU57DRAFT_458790</name>
</gene>